<sequence>MACASNGQTRQTNAPWGGRRRRRCLPHFKIIINGIVSAAVAAPPAPQPAELEEDEGRSSVRIRAGDTLLPVVVQNRGGARLRRPGRAQRLESREMSERDVRAPHEKDRERVNWRPDADAEIERKVAVDRDRLQAKSRRRRERDRSRRREKSKAKSEFRRGEDEELREKEKEERRTDGARRAAGGQDLSCIARGDDEDTERRSRGTGIMINGTPPRSSMARNRWCEKYW</sequence>
<feature type="region of interest" description="Disordered" evidence="1">
    <location>
        <begin position="124"/>
        <end position="220"/>
    </location>
</feature>
<accession>A0AAD7HJL8</accession>
<proteinExistence type="predicted"/>
<evidence type="ECO:0000313" key="3">
    <source>
        <dbReference type="Proteomes" id="UP001215598"/>
    </source>
</evidence>
<evidence type="ECO:0000313" key="2">
    <source>
        <dbReference type="EMBL" id="KAJ7721320.1"/>
    </source>
</evidence>
<gene>
    <name evidence="2" type="ORF">B0H16DRAFT_1699699</name>
</gene>
<comment type="caution">
    <text evidence="2">The sequence shown here is derived from an EMBL/GenBank/DDBJ whole genome shotgun (WGS) entry which is preliminary data.</text>
</comment>
<organism evidence="2 3">
    <name type="scientific">Mycena metata</name>
    <dbReference type="NCBI Taxonomy" id="1033252"/>
    <lineage>
        <taxon>Eukaryota</taxon>
        <taxon>Fungi</taxon>
        <taxon>Dikarya</taxon>
        <taxon>Basidiomycota</taxon>
        <taxon>Agaricomycotina</taxon>
        <taxon>Agaricomycetes</taxon>
        <taxon>Agaricomycetidae</taxon>
        <taxon>Agaricales</taxon>
        <taxon>Marasmiineae</taxon>
        <taxon>Mycenaceae</taxon>
        <taxon>Mycena</taxon>
    </lineage>
</organism>
<feature type="compositionally biased region" description="Basic and acidic residues" evidence="1">
    <location>
        <begin position="124"/>
        <end position="133"/>
    </location>
</feature>
<feature type="compositionally biased region" description="Basic and acidic residues" evidence="1">
    <location>
        <begin position="88"/>
        <end position="112"/>
    </location>
</feature>
<feature type="region of interest" description="Disordered" evidence="1">
    <location>
        <begin position="80"/>
        <end position="112"/>
    </location>
</feature>
<reference evidence="2" key="1">
    <citation type="submission" date="2023-03" db="EMBL/GenBank/DDBJ databases">
        <title>Massive genome expansion in bonnet fungi (Mycena s.s.) driven by repeated elements and novel gene families across ecological guilds.</title>
        <authorList>
            <consortium name="Lawrence Berkeley National Laboratory"/>
            <person name="Harder C.B."/>
            <person name="Miyauchi S."/>
            <person name="Viragh M."/>
            <person name="Kuo A."/>
            <person name="Thoen E."/>
            <person name="Andreopoulos B."/>
            <person name="Lu D."/>
            <person name="Skrede I."/>
            <person name="Drula E."/>
            <person name="Henrissat B."/>
            <person name="Morin E."/>
            <person name="Kohler A."/>
            <person name="Barry K."/>
            <person name="LaButti K."/>
            <person name="Morin E."/>
            <person name="Salamov A."/>
            <person name="Lipzen A."/>
            <person name="Mereny Z."/>
            <person name="Hegedus B."/>
            <person name="Baldrian P."/>
            <person name="Stursova M."/>
            <person name="Weitz H."/>
            <person name="Taylor A."/>
            <person name="Grigoriev I.V."/>
            <person name="Nagy L.G."/>
            <person name="Martin F."/>
            <person name="Kauserud H."/>
        </authorList>
    </citation>
    <scope>NUCLEOTIDE SEQUENCE</scope>
    <source>
        <strain evidence="2">CBHHK182m</strain>
    </source>
</reference>
<evidence type="ECO:0000256" key="1">
    <source>
        <dbReference type="SAM" id="MobiDB-lite"/>
    </source>
</evidence>
<dbReference type="Proteomes" id="UP001215598">
    <property type="component" value="Unassembled WGS sequence"/>
</dbReference>
<dbReference type="EMBL" id="JARKIB010000231">
    <property type="protein sequence ID" value="KAJ7721320.1"/>
    <property type="molecule type" value="Genomic_DNA"/>
</dbReference>
<name>A0AAD7HJL8_9AGAR</name>
<feature type="compositionally biased region" description="Basic and acidic residues" evidence="1">
    <location>
        <begin position="142"/>
        <end position="179"/>
    </location>
</feature>
<keyword evidence="3" id="KW-1185">Reference proteome</keyword>
<protein>
    <submittedName>
        <fullName evidence="2">Uncharacterized protein</fullName>
    </submittedName>
</protein>
<dbReference type="AlphaFoldDB" id="A0AAD7HJL8"/>